<reference evidence="1" key="1">
    <citation type="journal article" date="2015" name="Nature">
        <title>Complex archaea that bridge the gap between prokaryotes and eukaryotes.</title>
        <authorList>
            <person name="Spang A."/>
            <person name="Saw J.H."/>
            <person name="Jorgensen S.L."/>
            <person name="Zaremba-Niedzwiedzka K."/>
            <person name="Martijn J."/>
            <person name="Lind A.E."/>
            <person name="van Eijk R."/>
            <person name="Schleper C."/>
            <person name="Guy L."/>
            <person name="Ettema T.J."/>
        </authorList>
    </citation>
    <scope>NUCLEOTIDE SEQUENCE</scope>
</reference>
<sequence length="127" mass="13517">IETFGTSTTMPITAGEHTIYFLSASDADAADFVIQAISTAATAGVLAISGVSLRRCCDNAENPDGVAWWRIRAFKGAATFSGTAMYGDDLSSDELAEHQTIEGAWSRIEGTAGIILSYRVPYRSTDD</sequence>
<organism evidence="1">
    <name type="scientific">marine sediment metagenome</name>
    <dbReference type="NCBI Taxonomy" id="412755"/>
    <lineage>
        <taxon>unclassified sequences</taxon>
        <taxon>metagenomes</taxon>
        <taxon>ecological metagenomes</taxon>
    </lineage>
</organism>
<dbReference type="EMBL" id="LAZR01025821">
    <property type="protein sequence ID" value="KKL70699.1"/>
    <property type="molecule type" value="Genomic_DNA"/>
</dbReference>
<protein>
    <submittedName>
        <fullName evidence="1">Uncharacterized protein</fullName>
    </submittedName>
</protein>
<dbReference type="AlphaFoldDB" id="A0A0F9E9N8"/>
<accession>A0A0F9E9N8</accession>
<comment type="caution">
    <text evidence="1">The sequence shown here is derived from an EMBL/GenBank/DDBJ whole genome shotgun (WGS) entry which is preliminary data.</text>
</comment>
<name>A0A0F9E9N8_9ZZZZ</name>
<feature type="non-terminal residue" evidence="1">
    <location>
        <position position="1"/>
    </location>
</feature>
<proteinExistence type="predicted"/>
<gene>
    <name evidence="1" type="ORF">LCGC14_2102260</name>
</gene>
<evidence type="ECO:0000313" key="1">
    <source>
        <dbReference type="EMBL" id="KKL70699.1"/>
    </source>
</evidence>